<evidence type="ECO:0000313" key="7">
    <source>
        <dbReference type="EMBL" id="KAF4322905.1"/>
    </source>
</evidence>
<dbReference type="GO" id="GO:0016887">
    <property type="term" value="F:ATP hydrolysis activity"/>
    <property type="evidence" value="ECO:0007669"/>
    <property type="project" value="InterPro"/>
</dbReference>
<evidence type="ECO:0000313" key="8">
    <source>
        <dbReference type="Proteomes" id="UP000702964"/>
    </source>
</evidence>
<dbReference type="CDD" id="cd03230">
    <property type="entry name" value="ABC_DR_subfamily_A"/>
    <property type="match status" value="1"/>
</dbReference>
<evidence type="ECO:0000256" key="1">
    <source>
        <dbReference type="ARBA" id="ARBA00005417"/>
    </source>
</evidence>
<organism evidence="7 8">
    <name type="scientific">Phytophthora kernoviae 00238/432</name>
    <dbReference type="NCBI Taxonomy" id="1284355"/>
    <lineage>
        <taxon>Eukaryota</taxon>
        <taxon>Sar</taxon>
        <taxon>Stramenopiles</taxon>
        <taxon>Oomycota</taxon>
        <taxon>Peronosporomycetes</taxon>
        <taxon>Peronosporales</taxon>
        <taxon>Peronosporaceae</taxon>
        <taxon>Phytophthora</taxon>
    </lineage>
</organism>
<name>A0A8J4SMC6_9STRA</name>
<keyword evidence="3" id="KW-0547">Nucleotide-binding</keyword>
<dbReference type="InterPro" id="IPR017871">
    <property type="entry name" value="ABC_transporter-like_CS"/>
</dbReference>
<reference evidence="7" key="1">
    <citation type="journal article" date="2015" name="Genom Data">
        <title>Draft genome sequences of Phytophthora kernoviae and Phytophthora ramorum lineage EU2 from Scotland.</title>
        <authorList>
            <person name="Sambles C."/>
            <person name="Schlenzig A."/>
            <person name="O'Neill P."/>
            <person name="Grant M."/>
            <person name="Studholme D.J."/>
        </authorList>
    </citation>
    <scope>NUCLEOTIDE SEQUENCE</scope>
    <source>
        <strain evidence="7">00238/432</strain>
    </source>
</reference>
<protein>
    <recommendedName>
        <fullName evidence="6">ABC transporter domain-containing protein</fullName>
    </recommendedName>
</protein>
<dbReference type="Pfam" id="PF13732">
    <property type="entry name" value="DrrA1-3_C"/>
    <property type="match status" value="1"/>
</dbReference>
<sequence length="559" mass="63402">MRKRRVIGPIDLTIPEGYVVAILGHNGSGKSTLLNMLQQVVLPDAGQIIWFGKEHEGPLPIELRQQIGFVADNAGLEENRITAQEAADFRAYWYPRWDMKLFNQLVHDMEVPVDVKLNKMSKGERRKFEIAAAIAARPRLLLLDEPSSGLDPFAWKVMVEQFRTFMAEGDTTILIATHIADEVKRLADYIVLMHRGQSLGMAEKDMVLDQWKEVWYEGDLRPESIPGVVESSSEERGLVRVITTRVSEAQERLELANNRMNRLELKQVVKQYADKTAVNGVTLNVKEGEIYGLLGANGAGKTTTMRMVLGLIHPDGGNIQYNGKPYSTELQQIMGYLPEERGLYPKVKVSEQINYLARLRGMNGKDADQSLKYWLDRFEVPEYYDKKIEELSKGNQQKMGFIAAVVHRPQILILDEAFSGLDPVNVELLKSTVKELRDEGTAILFSTHRMEHVEELCRQITILHRSNTVVQGEIKEIKSRYPREHVFLSTTGNVGGLEQLPGVKKVEQNERGYLIHIGQMEAAQEILRAAMAQTTVEHFEIKEPTLNQIFIREVGESNE</sequence>
<dbReference type="GO" id="GO:0005524">
    <property type="term" value="F:ATP binding"/>
    <property type="evidence" value="ECO:0007669"/>
    <property type="project" value="UniProtKB-KW"/>
</dbReference>
<dbReference type="Proteomes" id="UP000702964">
    <property type="component" value="Unassembled WGS sequence"/>
</dbReference>
<dbReference type="EMBL" id="AOFI03000057">
    <property type="protein sequence ID" value="KAF4322905.1"/>
    <property type="molecule type" value="Genomic_DNA"/>
</dbReference>
<dbReference type="SUPFAM" id="SSF52540">
    <property type="entry name" value="P-loop containing nucleoside triphosphate hydrolases"/>
    <property type="match status" value="2"/>
</dbReference>
<feature type="domain" description="ABC transporter" evidence="6">
    <location>
        <begin position="263"/>
        <end position="490"/>
    </location>
</feature>
<accession>A0A8J4SMC6</accession>
<dbReference type="Pfam" id="PF00005">
    <property type="entry name" value="ABC_tran"/>
    <property type="match status" value="2"/>
</dbReference>
<dbReference type="InterPro" id="IPR027417">
    <property type="entry name" value="P-loop_NTPase"/>
</dbReference>
<dbReference type="AlphaFoldDB" id="A0A8J4SMC6"/>
<dbReference type="PANTHER" id="PTHR42711:SF5">
    <property type="entry name" value="ABC TRANSPORTER ATP-BINDING PROTEIN NATA"/>
    <property type="match status" value="1"/>
</dbReference>
<dbReference type="PANTHER" id="PTHR42711">
    <property type="entry name" value="ABC TRANSPORTER ATP-BINDING PROTEIN"/>
    <property type="match status" value="1"/>
</dbReference>
<gene>
    <name evidence="7" type="ORF">G195_004110</name>
</gene>
<evidence type="ECO:0000256" key="2">
    <source>
        <dbReference type="ARBA" id="ARBA00022448"/>
    </source>
</evidence>
<keyword evidence="5" id="KW-0175">Coiled coil</keyword>
<evidence type="ECO:0000256" key="3">
    <source>
        <dbReference type="ARBA" id="ARBA00022741"/>
    </source>
</evidence>
<feature type="coiled-coil region" evidence="5">
    <location>
        <begin position="239"/>
        <end position="266"/>
    </location>
</feature>
<dbReference type="PROSITE" id="PS00211">
    <property type="entry name" value="ABC_TRANSPORTER_1"/>
    <property type="match status" value="2"/>
</dbReference>
<evidence type="ECO:0000256" key="4">
    <source>
        <dbReference type="ARBA" id="ARBA00022840"/>
    </source>
</evidence>
<evidence type="ECO:0000259" key="6">
    <source>
        <dbReference type="PROSITE" id="PS50893"/>
    </source>
</evidence>
<keyword evidence="2" id="KW-0813">Transport</keyword>
<dbReference type="InterPro" id="IPR003439">
    <property type="entry name" value="ABC_transporter-like_ATP-bd"/>
</dbReference>
<dbReference type="SMART" id="SM00382">
    <property type="entry name" value="AAA"/>
    <property type="match status" value="2"/>
</dbReference>
<proteinExistence type="inferred from homology"/>
<keyword evidence="4" id="KW-0067">ATP-binding</keyword>
<feature type="domain" description="ABC transporter" evidence="6">
    <location>
        <begin position="1"/>
        <end position="220"/>
    </location>
</feature>
<comment type="similarity">
    <text evidence="1">Belongs to the ABC transporter superfamily.</text>
</comment>
<dbReference type="Gene3D" id="3.40.50.300">
    <property type="entry name" value="P-loop containing nucleotide triphosphate hydrolases"/>
    <property type="match status" value="2"/>
</dbReference>
<evidence type="ECO:0000256" key="5">
    <source>
        <dbReference type="SAM" id="Coils"/>
    </source>
</evidence>
<comment type="caution">
    <text evidence="7">The sequence shown here is derived from an EMBL/GenBank/DDBJ whole genome shotgun (WGS) entry which is preliminary data.</text>
</comment>
<dbReference type="InterPro" id="IPR003593">
    <property type="entry name" value="AAA+_ATPase"/>
</dbReference>
<dbReference type="InterPro" id="IPR025302">
    <property type="entry name" value="DrrA1/2-like_C"/>
</dbReference>
<reference evidence="7" key="2">
    <citation type="submission" date="2020-02" db="EMBL/GenBank/DDBJ databases">
        <authorList>
            <person name="Studholme D.J."/>
        </authorList>
    </citation>
    <scope>NUCLEOTIDE SEQUENCE</scope>
    <source>
        <strain evidence="7">00238/432</strain>
    </source>
</reference>
<dbReference type="PROSITE" id="PS50893">
    <property type="entry name" value="ABC_TRANSPORTER_2"/>
    <property type="match status" value="2"/>
</dbReference>
<dbReference type="InterPro" id="IPR050763">
    <property type="entry name" value="ABC_transporter_ATP-binding"/>
</dbReference>